<keyword evidence="1" id="KW-0472">Membrane</keyword>
<comment type="caution">
    <text evidence="2">The sequence shown here is derived from an EMBL/GenBank/DDBJ whole genome shotgun (WGS) entry which is preliminary data.</text>
</comment>
<keyword evidence="3" id="KW-1185">Reference proteome</keyword>
<reference evidence="2" key="1">
    <citation type="submission" date="2021-10" db="EMBL/GenBank/DDBJ databases">
        <authorList>
            <person name="Dean J.D."/>
            <person name="Kim M.K."/>
            <person name="Newey C.N."/>
            <person name="Stoker T.S."/>
            <person name="Thompson D.W."/>
            <person name="Grose J.H."/>
        </authorList>
    </citation>
    <scope>NUCLEOTIDE SEQUENCE</scope>
    <source>
        <strain evidence="2">BT178</strain>
    </source>
</reference>
<name>A0ABS8AXW2_9BACT</name>
<evidence type="ECO:0000313" key="2">
    <source>
        <dbReference type="EMBL" id="MCB2410661.1"/>
    </source>
</evidence>
<protein>
    <submittedName>
        <fullName evidence="2">Uncharacterized protein</fullName>
    </submittedName>
</protein>
<feature type="transmembrane region" description="Helical" evidence="1">
    <location>
        <begin position="49"/>
        <end position="70"/>
    </location>
</feature>
<keyword evidence="1" id="KW-0812">Transmembrane</keyword>
<dbReference type="EMBL" id="JAJADR010000009">
    <property type="protein sequence ID" value="MCB2410661.1"/>
    <property type="molecule type" value="Genomic_DNA"/>
</dbReference>
<evidence type="ECO:0000313" key="3">
    <source>
        <dbReference type="Proteomes" id="UP001165296"/>
    </source>
</evidence>
<feature type="transmembrane region" description="Helical" evidence="1">
    <location>
        <begin position="82"/>
        <end position="110"/>
    </location>
</feature>
<evidence type="ECO:0000256" key="1">
    <source>
        <dbReference type="SAM" id="Phobius"/>
    </source>
</evidence>
<organism evidence="2 3">
    <name type="scientific">Hymenobacter lucidus</name>
    <dbReference type="NCBI Taxonomy" id="2880930"/>
    <lineage>
        <taxon>Bacteria</taxon>
        <taxon>Pseudomonadati</taxon>
        <taxon>Bacteroidota</taxon>
        <taxon>Cytophagia</taxon>
        <taxon>Cytophagales</taxon>
        <taxon>Hymenobacteraceae</taxon>
        <taxon>Hymenobacter</taxon>
    </lineage>
</organism>
<sequence>MRNMDSLKAVIISIILLLLAHQVDMLPWWGFIIPLFIFGVLINYLKWNVAGFSVGFIAGFLLWAGANVYYDIQYDGLILQKVALLFSLPKIVVFLIAGIIGGLLAGLAMYSGKGLFSYRAASPVLED</sequence>
<dbReference type="Proteomes" id="UP001165296">
    <property type="component" value="Unassembled WGS sequence"/>
</dbReference>
<gene>
    <name evidence="2" type="ORF">LGH74_21920</name>
</gene>
<keyword evidence="1" id="KW-1133">Transmembrane helix</keyword>
<accession>A0ABS8AXW2</accession>
<proteinExistence type="predicted"/>